<protein>
    <recommendedName>
        <fullName evidence="1">Protein kinase domain-containing protein</fullName>
    </recommendedName>
</protein>
<dbReference type="Gene3D" id="1.10.510.10">
    <property type="entry name" value="Transferase(Phosphotransferase) domain 1"/>
    <property type="match status" value="1"/>
</dbReference>
<dbReference type="EMBL" id="BMMX01000001">
    <property type="protein sequence ID" value="GGK76511.1"/>
    <property type="molecule type" value="Genomic_DNA"/>
</dbReference>
<gene>
    <name evidence="2" type="primary">ubiB</name>
    <name evidence="2" type="ORF">GCM10012284_08090</name>
</gene>
<dbReference type="GO" id="GO:0005524">
    <property type="term" value="F:ATP binding"/>
    <property type="evidence" value="ECO:0007669"/>
    <property type="project" value="InterPro"/>
</dbReference>
<proteinExistence type="predicted"/>
<evidence type="ECO:0000313" key="3">
    <source>
        <dbReference type="Proteomes" id="UP000656042"/>
    </source>
</evidence>
<feature type="domain" description="Protein kinase" evidence="1">
    <location>
        <begin position="122"/>
        <end position="436"/>
    </location>
</feature>
<keyword evidence="3" id="KW-1185">Reference proteome</keyword>
<dbReference type="PANTHER" id="PTHR45890">
    <property type="entry name" value="AARF DOMAIN CONTAINING KINASE 2 (PREDICTED)"/>
    <property type="match status" value="1"/>
</dbReference>
<dbReference type="CDD" id="cd05121">
    <property type="entry name" value="ABC1_ADCK3-like"/>
    <property type="match status" value="1"/>
</dbReference>
<dbReference type="InterPro" id="IPR000719">
    <property type="entry name" value="Prot_kinase_dom"/>
</dbReference>
<dbReference type="GO" id="GO:0004672">
    <property type="term" value="F:protein kinase activity"/>
    <property type="evidence" value="ECO:0007669"/>
    <property type="project" value="InterPro"/>
</dbReference>
<dbReference type="PANTHER" id="PTHR45890:SF1">
    <property type="entry name" value="AARF DOMAIN CONTAINING KINASE 2"/>
    <property type="match status" value="1"/>
</dbReference>
<dbReference type="RefSeq" id="WP_189077612.1">
    <property type="nucleotide sequence ID" value="NZ_BMMX01000001.1"/>
</dbReference>
<dbReference type="InterPro" id="IPR011009">
    <property type="entry name" value="Kinase-like_dom_sf"/>
</dbReference>
<dbReference type="PROSITE" id="PS50011">
    <property type="entry name" value="PROTEIN_KINASE_DOM"/>
    <property type="match status" value="1"/>
</dbReference>
<comment type="caution">
    <text evidence="2">The sequence shown here is derived from an EMBL/GenBank/DDBJ whole genome shotgun (WGS) entry which is preliminary data.</text>
</comment>
<reference evidence="2" key="2">
    <citation type="submission" date="2020-09" db="EMBL/GenBank/DDBJ databases">
        <authorList>
            <person name="Sun Q."/>
            <person name="Zhou Y."/>
        </authorList>
    </citation>
    <scope>NUCLEOTIDE SEQUENCE</scope>
    <source>
        <strain evidence="2">CGMCC 4.7299</strain>
    </source>
</reference>
<evidence type="ECO:0000259" key="1">
    <source>
        <dbReference type="PROSITE" id="PS50011"/>
    </source>
</evidence>
<organism evidence="2 3">
    <name type="scientific">Mangrovihabitans endophyticus</name>
    <dbReference type="NCBI Taxonomy" id="1751298"/>
    <lineage>
        <taxon>Bacteria</taxon>
        <taxon>Bacillati</taxon>
        <taxon>Actinomycetota</taxon>
        <taxon>Actinomycetes</taxon>
        <taxon>Micromonosporales</taxon>
        <taxon>Micromonosporaceae</taxon>
        <taxon>Mangrovihabitans</taxon>
    </lineage>
</organism>
<accession>A0A8J3BTK3</accession>
<name>A0A8J3BTK3_9ACTN</name>
<dbReference type="Proteomes" id="UP000656042">
    <property type="component" value="Unassembled WGS sequence"/>
</dbReference>
<dbReference type="Pfam" id="PF03109">
    <property type="entry name" value="ABC1"/>
    <property type="match status" value="1"/>
</dbReference>
<sequence length="436" mass="47664">MTAMRIFQPGIQPGRTRLAARLATWAGLAAVHLTVAVAGAVRARLTRHRSDAFARELRALLIHLGPAFVKGGQLLSTRADLVSPSWRAALGRLHDRVDPMRPGERRRTLQAAYPPGRWPFHELGDHAVGSGSVACVYRGTLHDGRDVAVKVRRPGIAERMHADLRLLTLGAGLGQRLPGLRRVPMRRMVDEVGAAVLGQLDLAAEAQALDLLRDNLAGLIRVPAPVAAASGEGVLVMEHVAGLHRFTPDDFGREERRAVVRRILHGVYRMLFIDGLVHCDMHPGNLYLTRSGEPVLLDAGFVARLSPSVRRLFAEFFLNLSTGRADACADVVVRSAERVPPDCDREGFRRGIADLVRRNHGRPAGQFRLAPFAARLFDLQRRSGIAAAPAFVFPLLSLLVLEGMINDFDVDVDFQAEAVPTLLQALRHRPPAPATP</sequence>
<dbReference type="AlphaFoldDB" id="A0A8J3BTK3"/>
<dbReference type="SUPFAM" id="SSF56112">
    <property type="entry name" value="Protein kinase-like (PK-like)"/>
    <property type="match status" value="1"/>
</dbReference>
<reference evidence="2" key="1">
    <citation type="journal article" date="2014" name="Int. J. Syst. Evol. Microbiol.">
        <title>Complete genome sequence of Corynebacterium casei LMG S-19264T (=DSM 44701T), isolated from a smear-ripened cheese.</title>
        <authorList>
            <consortium name="US DOE Joint Genome Institute (JGI-PGF)"/>
            <person name="Walter F."/>
            <person name="Albersmeier A."/>
            <person name="Kalinowski J."/>
            <person name="Ruckert C."/>
        </authorList>
    </citation>
    <scope>NUCLEOTIDE SEQUENCE</scope>
    <source>
        <strain evidence="2">CGMCC 4.7299</strain>
    </source>
</reference>
<evidence type="ECO:0000313" key="2">
    <source>
        <dbReference type="EMBL" id="GGK76511.1"/>
    </source>
</evidence>
<dbReference type="InterPro" id="IPR052402">
    <property type="entry name" value="ADCK_kinase"/>
</dbReference>
<dbReference type="InterPro" id="IPR004147">
    <property type="entry name" value="ABC1_dom"/>
</dbReference>